<evidence type="ECO:0000313" key="5">
    <source>
        <dbReference type="EMBL" id="KAF0983395.1"/>
    </source>
</evidence>
<evidence type="ECO:0000256" key="1">
    <source>
        <dbReference type="ARBA" id="ARBA00007448"/>
    </source>
</evidence>
<dbReference type="EMBL" id="VFQX01000006">
    <property type="protein sequence ID" value="KAF0983395.1"/>
    <property type="molecule type" value="Genomic_DNA"/>
</dbReference>
<comment type="caution">
    <text evidence="5">The sequence shown here is derived from an EMBL/GenBank/DDBJ whole genome shotgun (WGS) entry which is preliminary data.</text>
</comment>
<dbReference type="AlphaFoldDB" id="A0A6A5CDG5"/>
<dbReference type="InterPro" id="IPR003959">
    <property type="entry name" value="ATPase_AAA_core"/>
</dbReference>
<accession>A0A6A5CDG5</accession>
<dbReference type="InterPro" id="IPR050747">
    <property type="entry name" value="Mitochondrial_chaperone_BCS1"/>
</dbReference>
<feature type="domain" description="AAA+ ATPase" evidence="4">
    <location>
        <begin position="414"/>
        <end position="549"/>
    </location>
</feature>
<feature type="region of interest" description="Disordered" evidence="2">
    <location>
        <begin position="614"/>
        <end position="651"/>
    </location>
</feature>
<sequence>MNKRIAAPHSKLFISRYRAVFYQVVVVVLSLLLLLKSLPIVLGSDLSHNNKQGKEELNVGACLSNTDRPLGELSEQKGGTRAPPSSFTAELFNTHSLFLSLLALVVGALSSFMLYSLKLSLETVLIRILFFQLSLSDKDEEFMWFNSWFSYHPYTLSGSSQIKPYKQSLKINGAVSLIHRSTSDRNDDSCSLQNLNETLKNFEKKVNFVPSYGYHVIYVNSQPYVIYLQMTVQNTVNEVREKEFITIWKPRYSWMNMWIRFLYPCVDNVTNSHHVNDMLLRAGFKKEFLTWNNLASIESQPKESSESFHNENASNHHKNHLLEDKKHLEPSHSTTAFSMFTELLRDCFYVHTLLTREKTKIFTAYYQSWALATIKEKREVNTVILDEGVFEELHSDICEFLNGRQWYKERGIPYRRGYLLYGEPGSGKTSTIMAIAACLNLDICVLNLGAKNLTDDYLVSLFTNAPANCMIVLEDIDSAFPKVDKEKSENSNFSDSSRTTFSCLLNCLDGITSQESRIVFMTTNYKEKLPPSLIRNGRVDRRIYYGHATKYQCKKLARNFFPNEFTEEKGELLWNQLKNHTFCMSQLQAFFLRCRKSFSQVLEASKDFESFLENSPKSSKVAPLNKNNALTVSSTESSPRIETKEAKVDED</sequence>
<feature type="transmembrane region" description="Helical" evidence="3">
    <location>
        <begin position="97"/>
        <end position="117"/>
    </location>
</feature>
<evidence type="ECO:0000259" key="4">
    <source>
        <dbReference type="SMART" id="SM00382"/>
    </source>
</evidence>
<dbReference type="VEuPathDB" id="AmoebaDB:NF0081480"/>
<proteinExistence type="inferred from homology"/>
<dbReference type="Proteomes" id="UP000444721">
    <property type="component" value="Unassembled WGS sequence"/>
</dbReference>
<dbReference type="VEuPathDB" id="AmoebaDB:FDP41_010460"/>
<dbReference type="OMA" id="CFYVHTL"/>
<gene>
    <name evidence="5" type="ORF">FDP41_010460</name>
</gene>
<keyword evidence="3" id="KW-0812">Transmembrane</keyword>
<reference evidence="5 6" key="1">
    <citation type="journal article" date="2019" name="Sci. Rep.">
        <title>Nanopore sequencing improves the draft genome of the human pathogenic amoeba Naegleria fowleri.</title>
        <authorList>
            <person name="Liechti N."/>
            <person name="Schurch N."/>
            <person name="Bruggmann R."/>
            <person name="Wittwer M."/>
        </authorList>
    </citation>
    <scope>NUCLEOTIDE SEQUENCE [LARGE SCALE GENOMIC DNA]</scope>
    <source>
        <strain evidence="5 6">ATCC 30894</strain>
    </source>
</reference>
<keyword evidence="6" id="KW-1185">Reference proteome</keyword>
<feature type="transmembrane region" description="Helical" evidence="3">
    <location>
        <begin position="20"/>
        <end position="42"/>
    </location>
</feature>
<dbReference type="PANTHER" id="PTHR23070">
    <property type="entry name" value="BCS1 AAA-TYPE ATPASE"/>
    <property type="match status" value="1"/>
</dbReference>
<feature type="compositionally biased region" description="Basic and acidic residues" evidence="2">
    <location>
        <begin position="639"/>
        <end position="651"/>
    </location>
</feature>
<dbReference type="Pfam" id="PF00004">
    <property type="entry name" value="AAA"/>
    <property type="match status" value="1"/>
</dbReference>
<evidence type="ECO:0000256" key="3">
    <source>
        <dbReference type="SAM" id="Phobius"/>
    </source>
</evidence>
<dbReference type="VEuPathDB" id="AmoebaDB:NfTy_012300"/>
<keyword evidence="3" id="KW-1133">Transmembrane helix</keyword>
<organism evidence="5 6">
    <name type="scientific">Naegleria fowleri</name>
    <name type="common">Brain eating amoeba</name>
    <dbReference type="NCBI Taxonomy" id="5763"/>
    <lineage>
        <taxon>Eukaryota</taxon>
        <taxon>Discoba</taxon>
        <taxon>Heterolobosea</taxon>
        <taxon>Tetramitia</taxon>
        <taxon>Eutetramitia</taxon>
        <taxon>Vahlkampfiidae</taxon>
        <taxon>Naegleria</taxon>
    </lineage>
</organism>
<dbReference type="RefSeq" id="XP_044568108.1">
    <property type="nucleotide sequence ID" value="XM_044700761.1"/>
</dbReference>
<dbReference type="InterPro" id="IPR027417">
    <property type="entry name" value="P-loop_NTPase"/>
</dbReference>
<evidence type="ECO:0000313" key="6">
    <source>
        <dbReference type="Proteomes" id="UP000444721"/>
    </source>
</evidence>
<evidence type="ECO:0000256" key="2">
    <source>
        <dbReference type="SAM" id="MobiDB-lite"/>
    </source>
</evidence>
<dbReference type="GO" id="GO:0016887">
    <property type="term" value="F:ATP hydrolysis activity"/>
    <property type="evidence" value="ECO:0007669"/>
    <property type="project" value="InterPro"/>
</dbReference>
<dbReference type="OrthoDB" id="10251412at2759"/>
<feature type="compositionally biased region" description="Polar residues" evidence="2">
    <location>
        <begin position="625"/>
        <end position="638"/>
    </location>
</feature>
<dbReference type="CDD" id="cd19510">
    <property type="entry name" value="RecA-like_BCS1"/>
    <property type="match status" value="1"/>
</dbReference>
<comment type="similarity">
    <text evidence="1">Belongs to the AAA ATPase family. BCS1 subfamily.</text>
</comment>
<dbReference type="SUPFAM" id="SSF52540">
    <property type="entry name" value="P-loop containing nucleoside triphosphate hydrolases"/>
    <property type="match status" value="1"/>
</dbReference>
<keyword evidence="3" id="KW-0472">Membrane</keyword>
<dbReference type="InterPro" id="IPR003593">
    <property type="entry name" value="AAA+_ATPase"/>
</dbReference>
<dbReference type="GeneID" id="68117675"/>
<dbReference type="GO" id="GO:0005524">
    <property type="term" value="F:ATP binding"/>
    <property type="evidence" value="ECO:0007669"/>
    <property type="project" value="InterPro"/>
</dbReference>
<dbReference type="SMART" id="SM00382">
    <property type="entry name" value="AAA"/>
    <property type="match status" value="1"/>
</dbReference>
<name>A0A6A5CDG5_NAEFO</name>
<dbReference type="Gene3D" id="3.40.50.300">
    <property type="entry name" value="P-loop containing nucleotide triphosphate hydrolases"/>
    <property type="match status" value="1"/>
</dbReference>
<protein>
    <recommendedName>
        <fullName evidence="4">AAA+ ATPase domain-containing protein</fullName>
    </recommendedName>
</protein>